<comment type="caution">
    <text evidence="2">The sequence shown here is derived from an EMBL/GenBank/DDBJ whole genome shotgun (WGS) entry which is preliminary data.</text>
</comment>
<proteinExistence type="predicted"/>
<gene>
    <name evidence="2" type="ORF">GCM10009744_32640</name>
</gene>
<protein>
    <submittedName>
        <fullName evidence="2">Uncharacterized protein</fullName>
    </submittedName>
</protein>
<evidence type="ECO:0000313" key="3">
    <source>
        <dbReference type="Proteomes" id="UP001501319"/>
    </source>
</evidence>
<organism evidence="2 3">
    <name type="scientific">Kribbella alba</name>
    <dbReference type="NCBI Taxonomy" id="190197"/>
    <lineage>
        <taxon>Bacteria</taxon>
        <taxon>Bacillati</taxon>
        <taxon>Actinomycetota</taxon>
        <taxon>Actinomycetes</taxon>
        <taxon>Propionibacteriales</taxon>
        <taxon>Kribbellaceae</taxon>
        <taxon>Kribbella</taxon>
    </lineage>
</organism>
<accession>A0ABN2FDI9</accession>
<dbReference type="Proteomes" id="UP001501319">
    <property type="component" value="Unassembled WGS sequence"/>
</dbReference>
<evidence type="ECO:0000256" key="1">
    <source>
        <dbReference type="SAM" id="MobiDB-lite"/>
    </source>
</evidence>
<reference evidence="2 3" key="1">
    <citation type="journal article" date="2019" name="Int. J. Syst. Evol. Microbiol.">
        <title>The Global Catalogue of Microorganisms (GCM) 10K type strain sequencing project: providing services to taxonomists for standard genome sequencing and annotation.</title>
        <authorList>
            <consortium name="The Broad Institute Genomics Platform"/>
            <consortium name="The Broad Institute Genome Sequencing Center for Infectious Disease"/>
            <person name="Wu L."/>
            <person name="Ma J."/>
        </authorList>
    </citation>
    <scope>NUCLEOTIDE SEQUENCE [LARGE SCALE GENOMIC DNA]</scope>
    <source>
        <strain evidence="2 3">JCM 14306</strain>
    </source>
</reference>
<keyword evidence="3" id="KW-1185">Reference proteome</keyword>
<evidence type="ECO:0000313" key="2">
    <source>
        <dbReference type="EMBL" id="GAA1640317.1"/>
    </source>
</evidence>
<sequence length="98" mass="10089">MQSRQLAAGPQRPRPTLTFATPALLTSPAGGLVEQGTISKRVSTSVMSDDVLFGLQCPSSGEKQAAVKPSGETIGARRTASATSIIRVGQGGRHQGSK</sequence>
<feature type="region of interest" description="Disordered" evidence="1">
    <location>
        <begin position="60"/>
        <end position="98"/>
    </location>
</feature>
<dbReference type="EMBL" id="BAAANE010000005">
    <property type="protein sequence ID" value="GAA1640317.1"/>
    <property type="molecule type" value="Genomic_DNA"/>
</dbReference>
<feature type="compositionally biased region" description="Gly residues" evidence="1">
    <location>
        <begin position="89"/>
        <end position="98"/>
    </location>
</feature>
<name>A0ABN2FDI9_9ACTN</name>